<dbReference type="InterPro" id="IPR000873">
    <property type="entry name" value="AMP-dep_synth/lig_dom"/>
</dbReference>
<evidence type="ECO:0000256" key="4">
    <source>
        <dbReference type="SAM" id="Coils"/>
    </source>
</evidence>
<accession>A0A075JH51</accession>
<organism evidence="6 7">
    <name type="scientific">Dermacoccus nishinomiyaensis</name>
    <dbReference type="NCBI Taxonomy" id="1274"/>
    <lineage>
        <taxon>Bacteria</taxon>
        <taxon>Bacillati</taxon>
        <taxon>Actinomycetota</taxon>
        <taxon>Actinomycetes</taxon>
        <taxon>Micrococcales</taxon>
        <taxon>Dermacoccaceae</taxon>
        <taxon>Dermacoccus</taxon>
    </lineage>
</organism>
<reference evidence="6 7" key="1">
    <citation type="submission" date="2014-07" db="EMBL/GenBank/DDBJ databases">
        <title>Genome Sequencing of Dermacoccus nishinomiyaensis.</title>
        <authorList>
            <person name="Hong K.W."/>
            <person name="Chan K.G."/>
        </authorList>
    </citation>
    <scope>NUCLEOTIDE SEQUENCE [LARGE SCALE GENOMIC DNA]</scope>
    <source>
        <strain evidence="6 7">M25</strain>
    </source>
</reference>
<proteinExistence type="predicted"/>
<gene>
    <name evidence="6" type="ORF">HX89_06155</name>
</gene>
<dbReference type="EMBL" id="CP008889">
    <property type="protein sequence ID" value="AIF40592.1"/>
    <property type="molecule type" value="Genomic_DNA"/>
</dbReference>
<dbReference type="Proteomes" id="UP000027986">
    <property type="component" value="Chromosome"/>
</dbReference>
<keyword evidence="6" id="KW-0436">Ligase</keyword>
<dbReference type="Gene3D" id="3.40.50.12780">
    <property type="entry name" value="N-terminal domain of ligase-like"/>
    <property type="match status" value="1"/>
</dbReference>
<dbReference type="SUPFAM" id="SSF56801">
    <property type="entry name" value="Acetyl-CoA synthetase-like"/>
    <property type="match status" value="1"/>
</dbReference>
<dbReference type="eggNOG" id="COG1022">
    <property type="taxonomic scope" value="Bacteria"/>
</dbReference>
<dbReference type="AlphaFoldDB" id="A0A075JH51"/>
<dbReference type="Pfam" id="PF00501">
    <property type="entry name" value="AMP-binding"/>
    <property type="match status" value="1"/>
</dbReference>
<dbReference type="OrthoDB" id="9803968at2"/>
<dbReference type="HOGENOM" id="CLU_000022_45_5_11"/>
<dbReference type="InterPro" id="IPR045851">
    <property type="entry name" value="AMP-bd_C_sf"/>
</dbReference>
<evidence type="ECO:0000259" key="5">
    <source>
        <dbReference type="Pfam" id="PF00501"/>
    </source>
</evidence>
<evidence type="ECO:0000256" key="1">
    <source>
        <dbReference type="ARBA" id="ARBA00022741"/>
    </source>
</evidence>
<evidence type="ECO:0000256" key="3">
    <source>
        <dbReference type="ARBA" id="ARBA00024484"/>
    </source>
</evidence>
<dbReference type="PROSITE" id="PS00455">
    <property type="entry name" value="AMP_BINDING"/>
    <property type="match status" value="1"/>
</dbReference>
<name>A0A075JH51_9MICO</name>
<evidence type="ECO:0000313" key="6">
    <source>
        <dbReference type="EMBL" id="AIF40592.1"/>
    </source>
</evidence>
<dbReference type="CDD" id="cd05907">
    <property type="entry name" value="VL_LC_FACS_like"/>
    <property type="match status" value="1"/>
</dbReference>
<evidence type="ECO:0000313" key="7">
    <source>
        <dbReference type="Proteomes" id="UP000027986"/>
    </source>
</evidence>
<dbReference type="KEGG" id="dni:HX89_06155"/>
<dbReference type="PANTHER" id="PTHR43272:SF33">
    <property type="entry name" value="AMP-BINDING DOMAIN-CONTAINING PROTEIN-RELATED"/>
    <property type="match status" value="1"/>
</dbReference>
<dbReference type="GO" id="GO:0016020">
    <property type="term" value="C:membrane"/>
    <property type="evidence" value="ECO:0007669"/>
    <property type="project" value="TreeGrafter"/>
</dbReference>
<dbReference type="GeneID" id="41840757"/>
<keyword evidence="1" id="KW-0547">Nucleotide-binding</keyword>
<keyword evidence="2" id="KW-0067">ATP-binding</keyword>
<keyword evidence="4" id="KW-0175">Coiled coil</keyword>
<dbReference type="GO" id="GO:0004467">
    <property type="term" value="F:long-chain fatty acid-CoA ligase activity"/>
    <property type="evidence" value="ECO:0007669"/>
    <property type="project" value="UniProtKB-EC"/>
</dbReference>
<dbReference type="Gene3D" id="3.30.300.30">
    <property type="match status" value="1"/>
</dbReference>
<dbReference type="RefSeq" id="WP_038567807.1">
    <property type="nucleotide sequence ID" value="NZ_CP008889.1"/>
</dbReference>
<feature type="domain" description="AMP-dependent synthetase/ligase" evidence="5">
    <location>
        <begin position="43"/>
        <end position="426"/>
    </location>
</feature>
<dbReference type="GO" id="GO:0005524">
    <property type="term" value="F:ATP binding"/>
    <property type="evidence" value="ECO:0007669"/>
    <property type="project" value="UniProtKB-KW"/>
</dbReference>
<dbReference type="InterPro" id="IPR020845">
    <property type="entry name" value="AMP-binding_CS"/>
</dbReference>
<evidence type="ECO:0000256" key="2">
    <source>
        <dbReference type="ARBA" id="ARBA00022840"/>
    </source>
</evidence>
<sequence length="601" mass="64746">MREVSTKLLVPFDEELALPHIVVRNASEDPRGIGYARREGATWAGVTHEEFLTQVETLAKGFMAAGVEAGDRVALMSTTRYEWTLTDLALLTCGAVVVPIYETSSSDQVAWILADSEAVAVVVENQEMALTVSQVRERCPHLRDVWQIDAGHLDELLEGAPEVSDAQMRARRDAVDADHVATIIYTSGTTGLPKGCVLTHGNFVSLSQNCLALMDDLVNGGEENNGTLLFLPLAHVFARLIQFVAIASRTRLAHTTIGTLVDDLGTYAPSYLLGVPRVFEKVYNSAEQRAQGEGRGKIFAAAADTAIAYSEATNAGRRAPLTLRVKHAVFDRLVYAKLRSAFGGHLRYSISGGAPLSARLAHFYNGIGLPVLEGYGLTETTAPACVNPPKALRIGTVGPACPGVGLRIDDDGEILVKGINVFREYLHNPEATDEAKVDGWFRTGDLGELDADGYLTITGRKKDILVTAGGKNVSPAKLEDSLRSHPLIGEAVVVGDAKPFIAALLCLDEEMLPGWASARGITDLDPADAAQDQRVLDELQKAVDQANTLVSRAESIRAFRVLTTPLTQESGHLTPSLKVKRNVVLDDYADVIDSIYSSPRA</sequence>
<protein>
    <submittedName>
        <fullName evidence="6">Long-chain fatty acid--CoA ligase</fullName>
    </submittedName>
</protein>
<dbReference type="Pfam" id="PF23562">
    <property type="entry name" value="AMP-binding_C_3"/>
    <property type="match status" value="1"/>
</dbReference>
<keyword evidence="7" id="KW-1185">Reference proteome</keyword>
<feature type="coiled-coil region" evidence="4">
    <location>
        <begin position="529"/>
        <end position="556"/>
    </location>
</feature>
<dbReference type="InterPro" id="IPR042099">
    <property type="entry name" value="ANL_N_sf"/>
</dbReference>
<dbReference type="PANTHER" id="PTHR43272">
    <property type="entry name" value="LONG-CHAIN-FATTY-ACID--COA LIGASE"/>
    <property type="match status" value="1"/>
</dbReference>
<comment type="catalytic activity">
    <reaction evidence="3">
        <text>a long-chain fatty acid + ATP + CoA = a long-chain fatty acyl-CoA + AMP + diphosphate</text>
        <dbReference type="Rhea" id="RHEA:15421"/>
        <dbReference type="ChEBI" id="CHEBI:30616"/>
        <dbReference type="ChEBI" id="CHEBI:33019"/>
        <dbReference type="ChEBI" id="CHEBI:57287"/>
        <dbReference type="ChEBI" id="CHEBI:57560"/>
        <dbReference type="ChEBI" id="CHEBI:83139"/>
        <dbReference type="ChEBI" id="CHEBI:456215"/>
        <dbReference type="EC" id="6.2.1.3"/>
    </reaction>
    <physiologicalReaction direction="left-to-right" evidence="3">
        <dbReference type="Rhea" id="RHEA:15422"/>
    </physiologicalReaction>
</comment>